<evidence type="ECO:0000256" key="8">
    <source>
        <dbReference type="ARBA" id="ARBA00023012"/>
    </source>
</evidence>
<keyword evidence="9" id="KW-0812">Transmembrane</keyword>
<feature type="transmembrane region" description="Helical" evidence="9">
    <location>
        <begin position="110"/>
        <end position="143"/>
    </location>
</feature>
<evidence type="ECO:0000256" key="1">
    <source>
        <dbReference type="ARBA" id="ARBA00000085"/>
    </source>
</evidence>
<dbReference type="AlphaFoldDB" id="A0AA96LDX7"/>
<evidence type="ECO:0000256" key="6">
    <source>
        <dbReference type="ARBA" id="ARBA00022777"/>
    </source>
</evidence>
<proteinExistence type="predicted"/>
<evidence type="ECO:0000256" key="3">
    <source>
        <dbReference type="ARBA" id="ARBA00022553"/>
    </source>
</evidence>
<evidence type="ECO:0000256" key="5">
    <source>
        <dbReference type="ARBA" id="ARBA00022741"/>
    </source>
</evidence>
<dbReference type="PANTHER" id="PTHR24421:SF10">
    <property type="entry name" value="NITRATE_NITRITE SENSOR PROTEIN NARQ"/>
    <property type="match status" value="1"/>
</dbReference>
<feature type="transmembrane region" description="Helical" evidence="9">
    <location>
        <begin position="34"/>
        <end position="55"/>
    </location>
</feature>
<keyword evidence="7" id="KW-0067">ATP-binding</keyword>
<evidence type="ECO:0000256" key="7">
    <source>
        <dbReference type="ARBA" id="ARBA00022840"/>
    </source>
</evidence>
<dbReference type="EC" id="2.7.13.3" evidence="2"/>
<dbReference type="GO" id="GO:0016020">
    <property type="term" value="C:membrane"/>
    <property type="evidence" value="ECO:0007669"/>
    <property type="project" value="InterPro"/>
</dbReference>
<dbReference type="Pfam" id="PF02518">
    <property type="entry name" value="HATPase_c"/>
    <property type="match status" value="1"/>
</dbReference>
<feature type="domain" description="Signal transduction histidine kinase subgroup 3 dimerisation and phosphoacceptor" evidence="11">
    <location>
        <begin position="185"/>
        <end position="246"/>
    </location>
</feature>
<dbReference type="InterPro" id="IPR003594">
    <property type="entry name" value="HATPase_dom"/>
</dbReference>
<keyword evidence="6 12" id="KW-0418">Kinase</keyword>
<reference evidence="12 13" key="1">
    <citation type="submission" date="2022-02" db="EMBL/GenBank/DDBJ databases">
        <title>Paenibacillus sp. MBLB1776 Whole Genome Shotgun Sequencing.</title>
        <authorList>
            <person name="Hwang C.Y."/>
            <person name="Cho E.-S."/>
            <person name="Seo M.-J."/>
        </authorList>
    </citation>
    <scope>NUCLEOTIDE SEQUENCE [LARGE SCALE GENOMIC DNA]</scope>
    <source>
        <strain evidence="12 13">MBLB1776</strain>
    </source>
</reference>
<feature type="transmembrane region" description="Helical" evidence="9">
    <location>
        <begin position="12"/>
        <end position="28"/>
    </location>
</feature>
<dbReference type="InterPro" id="IPR050482">
    <property type="entry name" value="Sensor_HK_TwoCompSys"/>
</dbReference>
<evidence type="ECO:0000256" key="2">
    <source>
        <dbReference type="ARBA" id="ARBA00012438"/>
    </source>
</evidence>
<comment type="catalytic activity">
    <reaction evidence="1">
        <text>ATP + protein L-histidine = ADP + protein N-phospho-L-histidine.</text>
        <dbReference type="EC" id="2.7.13.3"/>
    </reaction>
</comment>
<dbReference type="CDD" id="cd16917">
    <property type="entry name" value="HATPase_UhpB-NarQ-NarX-like"/>
    <property type="match status" value="1"/>
</dbReference>
<dbReference type="Gene3D" id="1.20.5.1930">
    <property type="match status" value="1"/>
</dbReference>
<keyword evidence="3" id="KW-0597">Phosphoprotein</keyword>
<dbReference type="KEGG" id="paun:MJA45_02335"/>
<dbReference type="Proteomes" id="UP001305702">
    <property type="component" value="Chromosome"/>
</dbReference>
<dbReference type="GO" id="GO:0005524">
    <property type="term" value="F:ATP binding"/>
    <property type="evidence" value="ECO:0007669"/>
    <property type="project" value="UniProtKB-KW"/>
</dbReference>
<name>A0AA96LDX7_9BACL</name>
<dbReference type="RefSeq" id="WP_315605692.1">
    <property type="nucleotide sequence ID" value="NZ_CP130318.1"/>
</dbReference>
<keyword evidence="8" id="KW-0902">Two-component regulatory system</keyword>
<feature type="transmembrane region" description="Helical" evidence="9">
    <location>
        <begin position="62"/>
        <end position="81"/>
    </location>
</feature>
<dbReference type="GO" id="GO:0000155">
    <property type="term" value="F:phosphorelay sensor kinase activity"/>
    <property type="evidence" value="ECO:0007669"/>
    <property type="project" value="InterPro"/>
</dbReference>
<keyword evidence="4" id="KW-0808">Transferase</keyword>
<protein>
    <recommendedName>
        <fullName evidence="2">histidine kinase</fullName>
        <ecNumber evidence="2">2.7.13.3</ecNumber>
    </recommendedName>
</protein>
<evidence type="ECO:0000313" key="12">
    <source>
        <dbReference type="EMBL" id="WNQ11916.1"/>
    </source>
</evidence>
<dbReference type="InterPro" id="IPR036890">
    <property type="entry name" value="HATPase_C_sf"/>
</dbReference>
<dbReference type="GO" id="GO:0046983">
    <property type="term" value="F:protein dimerization activity"/>
    <property type="evidence" value="ECO:0007669"/>
    <property type="project" value="InterPro"/>
</dbReference>
<dbReference type="PANTHER" id="PTHR24421">
    <property type="entry name" value="NITRATE/NITRITE SENSOR PROTEIN NARX-RELATED"/>
    <property type="match status" value="1"/>
</dbReference>
<organism evidence="12 13">
    <name type="scientific">Paenibacillus aurantius</name>
    <dbReference type="NCBI Taxonomy" id="2918900"/>
    <lineage>
        <taxon>Bacteria</taxon>
        <taxon>Bacillati</taxon>
        <taxon>Bacillota</taxon>
        <taxon>Bacilli</taxon>
        <taxon>Bacillales</taxon>
        <taxon>Paenibacillaceae</taxon>
        <taxon>Paenibacillus</taxon>
    </lineage>
</organism>
<evidence type="ECO:0000259" key="11">
    <source>
        <dbReference type="Pfam" id="PF07730"/>
    </source>
</evidence>
<dbReference type="EMBL" id="CP130318">
    <property type="protein sequence ID" value="WNQ11916.1"/>
    <property type="molecule type" value="Genomic_DNA"/>
</dbReference>
<evidence type="ECO:0000256" key="9">
    <source>
        <dbReference type="SAM" id="Phobius"/>
    </source>
</evidence>
<feature type="domain" description="Histidine kinase/HSP90-like ATPase" evidence="10">
    <location>
        <begin position="292"/>
        <end position="379"/>
    </location>
</feature>
<keyword evidence="9" id="KW-0472">Membrane</keyword>
<evidence type="ECO:0000259" key="10">
    <source>
        <dbReference type="Pfam" id="PF02518"/>
    </source>
</evidence>
<dbReference type="Pfam" id="PF07730">
    <property type="entry name" value="HisKA_3"/>
    <property type="match status" value="1"/>
</dbReference>
<dbReference type="Gene3D" id="3.30.565.10">
    <property type="entry name" value="Histidine kinase-like ATPase, C-terminal domain"/>
    <property type="match status" value="1"/>
</dbReference>
<accession>A0AA96LDX7</accession>
<evidence type="ECO:0000256" key="4">
    <source>
        <dbReference type="ARBA" id="ARBA00022679"/>
    </source>
</evidence>
<dbReference type="InterPro" id="IPR011712">
    <property type="entry name" value="Sig_transdc_His_kin_sub3_dim/P"/>
</dbReference>
<dbReference type="SUPFAM" id="SSF55874">
    <property type="entry name" value="ATPase domain of HSP90 chaperone/DNA topoisomerase II/histidine kinase"/>
    <property type="match status" value="1"/>
</dbReference>
<keyword evidence="13" id="KW-1185">Reference proteome</keyword>
<keyword evidence="9" id="KW-1133">Transmembrane helix</keyword>
<keyword evidence="5" id="KW-0547">Nucleotide-binding</keyword>
<sequence length="392" mass="43760">MEIVRSFPAARAAHLLFLVGWFLLIFPKERAADLPALLIALLLLSGYAFLVLLPARLWSRERYLGGLLLLLAVTLGSRLLYPDFPDHRIFWPFLYLAATAESGGKRGPAVLAAATLTIITGMLLLDGFSFGAWLAAFLVYGTLRSQALLRKAHRTNREQLRQLEAAHAELYRSSVQAMGYAALTERTRLARDIHDGLGHRLTSLIVQLQALRLTIGRDATKSAEMVEDLLDTARQGMQEVRMAVKEWSDDDSRLGAAALKGLVSQTEARTRLAIRYEERELLTPWPEEHGIILYRVLQEALTNILKHAEAKQAVVRVEEAGRELTLTVRDDGSYRAQEPLEPGFGLRGMKERCEAAGGRLVFRALSPHGLELETRLPLAHDDEGERYHGRTG</sequence>
<gene>
    <name evidence="12" type="ORF">MJA45_02335</name>
</gene>
<evidence type="ECO:0000313" key="13">
    <source>
        <dbReference type="Proteomes" id="UP001305702"/>
    </source>
</evidence>